<reference evidence="2 3" key="2">
    <citation type="submission" date="2016-08" db="EMBL/GenBank/DDBJ databases">
        <title>Pervasive Adenine N6-methylation of Active Genes in Fungi.</title>
        <authorList>
            <consortium name="DOE Joint Genome Institute"/>
            <person name="Mondo S.J."/>
            <person name="Dannebaum R.O."/>
            <person name="Kuo R.C."/>
            <person name="Labutti K."/>
            <person name="Haridas S."/>
            <person name="Kuo A."/>
            <person name="Salamov A."/>
            <person name="Ahrendt S.R."/>
            <person name="Lipzen A."/>
            <person name="Sullivan W."/>
            <person name="Andreopoulos W.B."/>
            <person name="Clum A."/>
            <person name="Lindquist E."/>
            <person name="Daum C."/>
            <person name="Ramamoorthy G.K."/>
            <person name="Gryganskyi A."/>
            <person name="Culley D."/>
            <person name="Magnuson J.K."/>
            <person name="James T.Y."/>
            <person name="O'Malley M.A."/>
            <person name="Stajich J.E."/>
            <person name="Spatafora J.W."/>
            <person name="Visel A."/>
            <person name="Grigoriev I.V."/>
        </authorList>
    </citation>
    <scope>NUCLEOTIDE SEQUENCE [LARGE SCALE GENOMIC DNA]</scope>
    <source>
        <strain evidence="2 3">S4</strain>
    </source>
</reference>
<evidence type="ECO:0000313" key="2">
    <source>
        <dbReference type="EMBL" id="ORX52872.1"/>
    </source>
</evidence>
<dbReference type="SUPFAM" id="SSF53850">
    <property type="entry name" value="Periplasmic binding protein-like II"/>
    <property type="match status" value="1"/>
</dbReference>
<evidence type="ECO:0000256" key="1">
    <source>
        <dbReference type="SAM" id="SignalP"/>
    </source>
</evidence>
<accession>A0A1Y1VEE3</accession>
<reference evidence="2 3" key="1">
    <citation type="submission" date="2016-08" db="EMBL/GenBank/DDBJ databases">
        <title>A Parts List for Fungal Cellulosomes Revealed by Comparative Genomics.</title>
        <authorList>
            <consortium name="DOE Joint Genome Institute"/>
            <person name="Haitjema C.H."/>
            <person name="Gilmore S.P."/>
            <person name="Henske J.K."/>
            <person name="Solomon K.V."/>
            <person name="De Groot R."/>
            <person name="Kuo A."/>
            <person name="Mondo S.J."/>
            <person name="Salamov A.A."/>
            <person name="Labutti K."/>
            <person name="Zhao Z."/>
            <person name="Chiniquy J."/>
            <person name="Barry K."/>
            <person name="Brewer H.M."/>
            <person name="Purvine S.O."/>
            <person name="Wright A.T."/>
            <person name="Boxma B."/>
            <person name="Van Alen T."/>
            <person name="Hackstein J.H."/>
            <person name="Baker S.E."/>
            <person name="Grigoriev I.V."/>
            <person name="O'Malley M.A."/>
        </authorList>
    </citation>
    <scope>NUCLEOTIDE SEQUENCE [LARGE SCALE GENOMIC DNA]</scope>
    <source>
        <strain evidence="2 3">S4</strain>
    </source>
</reference>
<evidence type="ECO:0008006" key="4">
    <source>
        <dbReference type="Google" id="ProtNLM"/>
    </source>
</evidence>
<dbReference type="Proteomes" id="UP000193944">
    <property type="component" value="Unassembled WGS sequence"/>
</dbReference>
<keyword evidence="3" id="KW-1185">Reference proteome</keyword>
<dbReference type="EMBL" id="MCFG01000724">
    <property type="protein sequence ID" value="ORX52872.1"/>
    <property type="molecule type" value="Genomic_DNA"/>
</dbReference>
<comment type="caution">
    <text evidence="2">The sequence shown here is derived from an EMBL/GenBank/DDBJ whole genome shotgun (WGS) entry which is preliminary data.</text>
</comment>
<sequence length="214" mass="25025">MFTLLYIIISVIFILIDNSLGRNITLNAVAYTFGSDDQLYSSFLKKFNDYSKKNNLNIEINLNLISPVNSSTIIKDYGSMIETVMKKTTNLKYHIYFYDNLYISKYGPYLLNIENYLPKEHIDMYDAKILNSVCKYKDELVGLPFSLGFSALYSNIELLKKYNKTIPRTWDELIKTSRYILDEEKKLNNTDLIGYNGLFSGYYSYICNLFYINI</sequence>
<dbReference type="AlphaFoldDB" id="A0A1Y1VEE3"/>
<feature type="signal peptide" evidence="1">
    <location>
        <begin position="1"/>
        <end position="21"/>
    </location>
</feature>
<organism evidence="2 3">
    <name type="scientific">Anaeromyces robustus</name>
    <dbReference type="NCBI Taxonomy" id="1754192"/>
    <lineage>
        <taxon>Eukaryota</taxon>
        <taxon>Fungi</taxon>
        <taxon>Fungi incertae sedis</taxon>
        <taxon>Chytridiomycota</taxon>
        <taxon>Chytridiomycota incertae sedis</taxon>
        <taxon>Neocallimastigomycetes</taxon>
        <taxon>Neocallimastigales</taxon>
        <taxon>Neocallimastigaceae</taxon>
        <taxon>Anaeromyces</taxon>
    </lineage>
</organism>
<name>A0A1Y1VEE3_9FUNG</name>
<dbReference type="Gene3D" id="3.40.190.10">
    <property type="entry name" value="Periplasmic binding protein-like II"/>
    <property type="match status" value="1"/>
</dbReference>
<gene>
    <name evidence="2" type="ORF">BCR32DRAFT_288114</name>
</gene>
<evidence type="ECO:0000313" key="3">
    <source>
        <dbReference type="Proteomes" id="UP000193944"/>
    </source>
</evidence>
<proteinExistence type="predicted"/>
<protein>
    <recommendedName>
        <fullName evidence="4">Periplasmic binding protein-like II</fullName>
    </recommendedName>
</protein>
<keyword evidence="1" id="KW-0732">Signal</keyword>
<dbReference type="OrthoDB" id="2150257at2759"/>
<feature type="chain" id="PRO_5012847291" description="Periplasmic binding protein-like II" evidence="1">
    <location>
        <begin position="22"/>
        <end position="214"/>
    </location>
</feature>